<dbReference type="Proteomes" id="UP000250266">
    <property type="component" value="Unassembled WGS sequence"/>
</dbReference>
<reference evidence="1 2" key="1">
    <citation type="journal article" date="2016" name="Nat. Commun.">
        <title>Ectomycorrhizal ecology is imprinted in the genome of the dominant symbiotic fungus Cenococcum geophilum.</title>
        <authorList>
            <consortium name="DOE Joint Genome Institute"/>
            <person name="Peter M."/>
            <person name="Kohler A."/>
            <person name="Ohm R.A."/>
            <person name="Kuo A."/>
            <person name="Krutzmann J."/>
            <person name="Morin E."/>
            <person name="Arend M."/>
            <person name="Barry K.W."/>
            <person name="Binder M."/>
            <person name="Choi C."/>
            <person name="Clum A."/>
            <person name="Copeland A."/>
            <person name="Grisel N."/>
            <person name="Haridas S."/>
            <person name="Kipfer T."/>
            <person name="LaButti K."/>
            <person name="Lindquist E."/>
            <person name="Lipzen A."/>
            <person name="Maire R."/>
            <person name="Meier B."/>
            <person name="Mihaltcheva S."/>
            <person name="Molinier V."/>
            <person name="Murat C."/>
            <person name="Poggeler S."/>
            <person name="Quandt C.A."/>
            <person name="Sperisen C."/>
            <person name="Tritt A."/>
            <person name="Tisserant E."/>
            <person name="Crous P.W."/>
            <person name="Henrissat B."/>
            <person name="Nehls U."/>
            <person name="Egli S."/>
            <person name="Spatafora J.W."/>
            <person name="Grigoriev I.V."/>
            <person name="Martin F.M."/>
        </authorList>
    </citation>
    <scope>NUCLEOTIDE SEQUENCE [LARGE SCALE GENOMIC DNA]</scope>
    <source>
        <strain evidence="1 2">CBS 459.81</strain>
    </source>
</reference>
<gene>
    <name evidence="1" type="ORF">K432DRAFT_305313</name>
</gene>
<evidence type="ECO:0000313" key="2">
    <source>
        <dbReference type="Proteomes" id="UP000250266"/>
    </source>
</evidence>
<evidence type="ECO:0000313" key="1">
    <source>
        <dbReference type="EMBL" id="OCK76913.1"/>
    </source>
</evidence>
<dbReference type="EMBL" id="KV745168">
    <property type="protein sequence ID" value="OCK76913.1"/>
    <property type="molecule type" value="Genomic_DNA"/>
</dbReference>
<organism evidence="1 2">
    <name type="scientific">Lepidopterella palustris CBS 459.81</name>
    <dbReference type="NCBI Taxonomy" id="1314670"/>
    <lineage>
        <taxon>Eukaryota</taxon>
        <taxon>Fungi</taxon>
        <taxon>Dikarya</taxon>
        <taxon>Ascomycota</taxon>
        <taxon>Pezizomycotina</taxon>
        <taxon>Dothideomycetes</taxon>
        <taxon>Pleosporomycetidae</taxon>
        <taxon>Mytilinidiales</taxon>
        <taxon>Argynnaceae</taxon>
        <taxon>Lepidopterella</taxon>
    </lineage>
</organism>
<name>A0A8E2E435_9PEZI</name>
<sequence length="53" mass="5412">MLPLSSSCLTTASCPFSAAHDSGVLPYESFESGSTLGLSDSNLIISINPNHAA</sequence>
<dbReference type="AlphaFoldDB" id="A0A8E2E435"/>
<proteinExistence type="predicted"/>
<dbReference type="OrthoDB" id="3791855at2759"/>
<keyword evidence="2" id="KW-1185">Reference proteome</keyword>
<accession>A0A8E2E435</accession>
<protein>
    <submittedName>
        <fullName evidence="1">Uncharacterized protein</fullName>
    </submittedName>
</protein>